<feature type="region of interest" description="Disordered" evidence="1">
    <location>
        <begin position="201"/>
        <end position="235"/>
    </location>
</feature>
<dbReference type="Pfam" id="PF13904">
    <property type="entry name" value="CCDC34"/>
    <property type="match status" value="1"/>
</dbReference>
<evidence type="ECO:0000259" key="2">
    <source>
        <dbReference type="Pfam" id="PF13904"/>
    </source>
</evidence>
<keyword evidence="4" id="KW-1185">Reference proteome</keyword>
<evidence type="ECO:0000313" key="3">
    <source>
        <dbReference type="EMBL" id="KAF5907565.1"/>
    </source>
</evidence>
<organism evidence="3 4">
    <name type="scientific">Clarias magur</name>
    <name type="common">Asian catfish</name>
    <name type="synonym">Macropteronotus magur</name>
    <dbReference type="NCBI Taxonomy" id="1594786"/>
    <lineage>
        <taxon>Eukaryota</taxon>
        <taxon>Metazoa</taxon>
        <taxon>Chordata</taxon>
        <taxon>Craniata</taxon>
        <taxon>Vertebrata</taxon>
        <taxon>Euteleostomi</taxon>
        <taxon>Actinopterygii</taxon>
        <taxon>Neopterygii</taxon>
        <taxon>Teleostei</taxon>
        <taxon>Ostariophysi</taxon>
        <taxon>Siluriformes</taxon>
        <taxon>Clariidae</taxon>
        <taxon>Clarias</taxon>
    </lineage>
</organism>
<comment type="caution">
    <text evidence="3">The sequence shown here is derived from an EMBL/GenBank/DDBJ whole genome shotgun (WGS) entry which is preliminary data.</text>
</comment>
<feature type="compositionally biased region" description="Acidic residues" evidence="1">
    <location>
        <begin position="55"/>
        <end position="64"/>
    </location>
</feature>
<proteinExistence type="predicted"/>
<reference evidence="3" key="1">
    <citation type="submission" date="2020-07" db="EMBL/GenBank/DDBJ databases">
        <title>Clarias magur genome sequencing, assembly and annotation.</title>
        <authorList>
            <person name="Kushwaha B."/>
            <person name="Kumar R."/>
            <person name="Das P."/>
            <person name="Joshi C.G."/>
            <person name="Kumar D."/>
            <person name="Nagpure N.S."/>
            <person name="Pandey M."/>
            <person name="Agarwal S."/>
            <person name="Srivastava S."/>
            <person name="Singh M."/>
            <person name="Sahoo L."/>
            <person name="Jayasankar P."/>
            <person name="Meher P.K."/>
            <person name="Koringa P.G."/>
            <person name="Iquebal M.A."/>
            <person name="Das S.P."/>
            <person name="Bit A."/>
            <person name="Patnaik S."/>
            <person name="Patel N."/>
            <person name="Shah T.M."/>
            <person name="Hinsu A."/>
            <person name="Jena J.K."/>
        </authorList>
    </citation>
    <scope>NUCLEOTIDE SEQUENCE</scope>
    <source>
        <strain evidence="3">CIFAMagur01</strain>
        <tissue evidence="3">Testis</tissue>
    </source>
</reference>
<dbReference type="InterPro" id="IPR045323">
    <property type="entry name" value="CCDC34"/>
</dbReference>
<feature type="compositionally biased region" description="Polar residues" evidence="1">
    <location>
        <begin position="7"/>
        <end position="19"/>
    </location>
</feature>
<evidence type="ECO:0000313" key="4">
    <source>
        <dbReference type="Proteomes" id="UP000727407"/>
    </source>
</evidence>
<sequence length="260" mass="30826">FKMSAPNPASSKSFTSTPLKSKFSVPRSIPRSRSLESTGDSTYSLLSPIYHDSFELSDDDDDKDEAPKQSEDPSLTAHQSVLTISQSRNASHHPEDASNARLDLSAWEQWLVSKAKEERIKMHQKSLQEQALKEKNEQEETEQQRKKVVNECKIQEWLQMKREQEKQEKLSQVSQKTNKMLLEERRRLEVEKKSQEKYKAWLRKKQHEEKEKKLKEQEELSRREKEERERKERADEKFKEWLKSINDKERHERQSSACQA</sequence>
<feature type="non-terminal residue" evidence="3">
    <location>
        <position position="1"/>
    </location>
</feature>
<dbReference type="InterPro" id="IPR025259">
    <property type="entry name" value="CCDC34/181"/>
</dbReference>
<feature type="compositionally biased region" description="Basic and acidic residues" evidence="1">
    <location>
        <begin position="131"/>
        <end position="146"/>
    </location>
</feature>
<dbReference type="Proteomes" id="UP000727407">
    <property type="component" value="Unassembled WGS sequence"/>
</dbReference>
<feature type="region of interest" description="Disordered" evidence="1">
    <location>
        <begin position="1"/>
        <end position="100"/>
    </location>
</feature>
<gene>
    <name evidence="3" type="ORF">DAT39_002676</name>
</gene>
<dbReference type="EMBL" id="QNUK01000021">
    <property type="protein sequence ID" value="KAF5907565.1"/>
    <property type="molecule type" value="Genomic_DNA"/>
</dbReference>
<feature type="non-terminal residue" evidence="3">
    <location>
        <position position="260"/>
    </location>
</feature>
<dbReference type="PANTHER" id="PTHR23247">
    <property type="entry name" value="NY-REN-41 ANTIGEN L15 -RELATED"/>
    <property type="match status" value="1"/>
</dbReference>
<dbReference type="AlphaFoldDB" id="A0A8J4V000"/>
<feature type="compositionally biased region" description="Polar residues" evidence="1">
    <location>
        <begin position="35"/>
        <end position="45"/>
    </location>
</feature>
<dbReference type="OrthoDB" id="5981665at2759"/>
<feature type="region of interest" description="Disordered" evidence="1">
    <location>
        <begin position="122"/>
        <end position="146"/>
    </location>
</feature>
<evidence type="ECO:0000256" key="1">
    <source>
        <dbReference type="SAM" id="MobiDB-lite"/>
    </source>
</evidence>
<feature type="domain" description="Coiled-coil" evidence="2">
    <location>
        <begin position="104"/>
        <end position="256"/>
    </location>
</feature>
<feature type="compositionally biased region" description="Basic and acidic residues" evidence="1">
    <location>
        <begin position="206"/>
        <end position="235"/>
    </location>
</feature>
<dbReference type="PANTHER" id="PTHR23247:SF2">
    <property type="entry name" value="COILED-COIL DOMAIN-CONTAINING PROTEIN 34"/>
    <property type="match status" value="1"/>
</dbReference>
<protein>
    <submittedName>
        <fullName evidence="3">Coiled-coil domain-containing protein 34-like</fullName>
    </submittedName>
</protein>
<feature type="compositionally biased region" description="Polar residues" evidence="1">
    <location>
        <begin position="72"/>
        <end position="89"/>
    </location>
</feature>
<accession>A0A8J4V000</accession>
<name>A0A8J4V000_CLAMG</name>